<reference evidence="1 2" key="1">
    <citation type="submission" date="2018-02" db="EMBL/GenBank/DDBJ databases">
        <authorList>
            <person name="Cohen D.B."/>
            <person name="Kent A.D."/>
        </authorList>
    </citation>
    <scope>NUCLEOTIDE SEQUENCE [LARGE SCALE GENOMIC DNA]</scope>
    <source>
        <strain evidence="1">1</strain>
    </source>
</reference>
<dbReference type="Proteomes" id="UP000238164">
    <property type="component" value="Chromosome 1"/>
</dbReference>
<protein>
    <submittedName>
        <fullName evidence="1">Uncharacterized protein</fullName>
    </submittedName>
</protein>
<organism evidence="1 2">
    <name type="scientific">Micropruina glycogenica</name>
    <dbReference type="NCBI Taxonomy" id="75385"/>
    <lineage>
        <taxon>Bacteria</taxon>
        <taxon>Bacillati</taxon>
        <taxon>Actinomycetota</taxon>
        <taxon>Actinomycetes</taxon>
        <taxon>Propionibacteriales</taxon>
        <taxon>Nocardioidaceae</taxon>
        <taxon>Micropruina</taxon>
    </lineage>
</organism>
<keyword evidence="2" id="KW-1185">Reference proteome</keyword>
<proteinExistence type="predicted"/>
<dbReference type="AlphaFoldDB" id="A0A2N9JCW7"/>
<accession>A0A2N9JCW7</accession>
<evidence type="ECO:0000313" key="1">
    <source>
        <dbReference type="EMBL" id="SPD85957.1"/>
    </source>
</evidence>
<dbReference type="KEGG" id="mgg:MPLG2_0921"/>
<name>A0A2N9JCW7_9ACTN</name>
<dbReference type="EMBL" id="LT985188">
    <property type="protein sequence ID" value="SPD85957.1"/>
    <property type="molecule type" value="Genomic_DNA"/>
</dbReference>
<evidence type="ECO:0000313" key="2">
    <source>
        <dbReference type="Proteomes" id="UP000238164"/>
    </source>
</evidence>
<gene>
    <name evidence="1" type="ORF">MPLG2_0921</name>
</gene>
<sequence>MGDCLSVTNVIDRGATAWGAAWVQIIWGGVIDALSDLRRLSIGRSLQRVNRVREW</sequence>